<accession>A0ABQ2HFE4</accession>
<evidence type="ECO:0000256" key="1">
    <source>
        <dbReference type="SAM" id="MobiDB-lite"/>
    </source>
</evidence>
<reference evidence="3" key="1">
    <citation type="journal article" date="2019" name="Int. J. Syst. Evol. Microbiol.">
        <title>The Global Catalogue of Microorganisms (GCM) 10K type strain sequencing project: providing services to taxonomists for standard genome sequencing and annotation.</title>
        <authorList>
            <consortium name="The Broad Institute Genomics Platform"/>
            <consortium name="The Broad Institute Genome Sequencing Center for Infectious Disease"/>
            <person name="Wu L."/>
            <person name="Ma J."/>
        </authorList>
    </citation>
    <scope>NUCLEOTIDE SEQUENCE [LARGE SCALE GENOMIC DNA]</scope>
    <source>
        <strain evidence="3">CGMCC 4.7319</strain>
    </source>
</reference>
<dbReference type="Gene3D" id="2.60.120.260">
    <property type="entry name" value="Galactose-binding domain-like"/>
    <property type="match status" value="1"/>
</dbReference>
<evidence type="ECO:0000313" key="2">
    <source>
        <dbReference type="EMBL" id="GGM77727.1"/>
    </source>
</evidence>
<sequence>MALRSRVVPPWASPGKSRLARIGRMTELIVNGAAEQGLTGWLVVAGAPVVLRYDTGQGYPGPGDPGPAERGASFFGGGDTPLSTLRQSVTLPRRSSQFAVSAWLGGYASQQDGARLSVEFLDAGGTPRGLVVLGPVTAEERSGRTGLVERSARGTVPPGSRTAVVTLQLTRSGGGTSNDGYADNISFTVGGR</sequence>
<keyword evidence="3" id="KW-1185">Reference proteome</keyword>
<proteinExistence type="predicted"/>
<evidence type="ECO:0000313" key="3">
    <source>
        <dbReference type="Proteomes" id="UP000597656"/>
    </source>
</evidence>
<name>A0ABQ2HFE4_9PSEU</name>
<dbReference type="EMBL" id="BMNC01000002">
    <property type="protein sequence ID" value="GGM77727.1"/>
    <property type="molecule type" value="Genomic_DNA"/>
</dbReference>
<gene>
    <name evidence="2" type="ORF">GCM10011609_11910</name>
</gene>
<protein>
    <recommendedName>
        <fullName evidence="4">Phosphoesterase</fullName>
    </recommendedName>
</protein>
<feature type="region of interest" description="Disordered" evidence="1">
    <location>
        <begin position="58"/>
        <end position="79"/>
    </location>
</feature>
<comment type="caution">
    <text evidence="2">The sequence shown here is derived from an EMBL/GenBank/DDBJ whole genome shotgun (WGS) entry which is preliminary data.</text>
</comment>
<organism evidence="2 3">
    <name type="scientific">Lentzea pudingi</name>
    <dbReference type="NCBI Taxonomy" id="1789439"/>
    <lineage>
        <taxon>Bacteria</taxon>
        <taxon>Bacillati</taxon>
        <taxon>Actinomycetota</taxon>
        <taxon>Actinomycetes</taxon>
        <taxon>Pseudonocardiales</taxon>
        <taxon>Pseudonocardiaceae</taxon>
        <taxon>Lentzea</taxon>
    </lineage>
</organism>
<dbReference type="Proteomes" id="UP000597656">
    <property type="component" value="Unassembled WGS sequence"/>
</dbReference>
<evidence type="ECO:0008006" key="4">
    <source>
        <dbReference type="Google" id="ProtNLM"/>
    </source>
</evidence>